<dbReference type="EMBL" id="CP113836">
    <property type="protein sequence ID" value="WAL67874.1"/>
    <property type="molecule type" value="Genomic_DNA"/>
</dbReference>
<proteinExistence type="predicted"/>
<reference evidence="2" key="1">
    <citation type="submission" date="2022-11" db="EMBL/GenBank/DDBJ databases">
        <authorList>
            <person name="Mo P."/>
        </authorList>
    </citation>
    <scope>NUCLEOTIDE SEQUENCE</scope>
    <source>
        <strain evidence="2">HUAS 11-8</strain>
    </source>
</reference>
<sequence>MMSSVGGVATALECWSEWVDLCGAGRNQEVSSVPGLYRVRRKDDESGLVYIGQTGRSLRGRLGQLSGVYKAEMPYRDPHTAGPALWALRHRDGCDFEASVIEISATVPQRKALEATAVSLYRTASGKSPAANFGRMPSGYRMSTGNNARLTASGQRLRGGPDPHAPRVPGSAPVAGRLGTDPRSDRWMNWPWTSWVPLLQASTPPACVGIYRIGSKDDAKLTYIGQGRIAARLRAHQAKALKPDHRQGPHLSADPQVSWVPLPGTAMVHLLEHENDLIAAHVIATGQAPLAQFLG</sequence>
<evidence type="ECO:0000313" key="2">
    <source>
        <dbReference type="EMBL" id="WAL67874.1"/>
    </source>
</evidence>
<evidence type="ECO:0008006" key="4">
    <source>
        <dbReference type="Google" id="ProtNLM"/>
    </source>
</evidence>
<evidence type="ECO:0000256" key="1">
    <source>
        <dbReference type="SAM" id="MobiDB-lite"/>
    </source>
</evidence>
<keyword evidence="3" id="KW-1185">Reference proteome</keyword>
<protein>
    <recommendedName>
        <fullName evidence="4">GIY-YIG domain-containing protein</fullName>
    </recommendedName>
</protein>
<dbReference type="Proteomes" id="UP001163203">
    <property type="component" value="Chromosome"/>
</dbReference>
<accession>A0ABY7B7F3</accession>
<dbReference type="RefSeq" id="WP_268757969.1">
    <property type="nucleotide sequence ID" value="NZ_CP113836.1"/>
</dbReference>
<name>A0ABY7B7F3_9PSEU</name>
<evidence type="ECO:0000313" key="3">
    <source>
        <dbReference type="Proteomes" id="UP001163203"/>
    </source>
</evidence>
<gene>
    <name evidence="2" type="ORF">ORV05_08910</name>
</gene>
<organism evidence="2 3">
    <name type="scientific">Amycolatopsis cynarae</name>
    <dbReference type="NCBI Taxonomy" id="2995223"/>
    <lineage>
        <taxon>Bacteria</taxon>
        <taxon>Bacillati</taxon>
        <taxon>Actinomycetota</taxon>
        <taxon>Actinomycetes</taxon>
        <taxon>Pseudonocardiales</taxon>
        <taxon>Pseudonocardiaceae</taxon>
        <taxon>Amycolatopsis</taxon>
    </lineage>
</organism>
<feature type="region of interest" description="Disordered" evidence="1">
    <location>
        <begin position="154"/>
        <end position="180"/>
    </location>
</feature>